<evidence type="ECO:0000313" key="3">
    <source>
        <dbReference type="EMBL" id="OGC70335.1"/>
    </source>
</evidence>
<evidence type="ECO:0000313" key="4">
    <source>
        <dbReference type="Proteomes" id="UP000179113"/>
    </source>
</evidence>
<evidence type="ECO:0000256" key="2">
    <source>
        <dbReference type="SAM" id="Phobius"/>
    </source>
</evidence>
<dbReference type="Proteomes" id="UP000179113">
    <property type="component" value="Unassembled WGS sequence"/>
</dbReference>
<comment type="caution">
    <text evidence="3">The sequence shown here is derived from an EMBL/GenBank/DDBJ whole genome shotgun (WGS) entry which is preliminary data.</text>
</comment>
<dbReference type="SUPFAM" id="SSF58113">
    <property type="entry name" value="Apolipoprotein A-I"/>
    <property type="match status" value="1"/>
</dbReference>
<keyword evidence="2" id="KW-0812">Transmembrane</keyword>
<feature type="region of interest" description="Disordered" evidence="1">
    <location>
        <begin position="111"/>
        <end position="131"/>
    </location>
</feature>
<evidence type="ECO:0000256" key="1">
    <source>
        <dbReference type="SAM" id="MobiDB-lite"/>
    </source>
</evidence>
<feature type="region of interest" description="Disordered" evidence="1">
    <location>
        <begin position="43"/>
        <end position="68"/>
    </location>
</feature>
<dbReference type="InterPro" id="IPR024623">
    <property type="entry name" value="YtxH"/>
</dbReference>
<protein>
    <recommendedName>
        <fullName evidence="5">Gas vesicle protein</fullName>
    </recommendedName>
</protein>
<dbReference type="EMBL" id="MEWA01000008">
    <property type="protein sequence ID" value="OGC70335.1"/>
    <property type="molecule type" value="Genomic_DNA"/>
</dbReference>
<sequence>MCEKHHGPHGPRGHHGPRNDNSFLTGVLFGAAVGAVLGMLLAPKSGKETQQDLKEKSEDLVKRGKEKASQIREQVEPVVNEIREKSGPALEKGKVLVADLRTKMEDLKNNMENEMDFPESKPKKNFFKKSI</sequence>
<dbReference type="Pfam" id="PF12732">
    <property type="entry name" value="YtxH"/>
    <property type="match status" value="1"/>
</dbReference>
<feature type="compositionally biased region" description="Basic and acidic residues" evidence="1">
    <location>
        <begin position="45"/>
        <end position="68"/>
    </location>
</feature>
<name>A0A1F4WLL6_UNCKA</name>
<reference evidence="3 4" key="1">
    <citation type="journal article" date="2016" name="Nat. Commun.">
        <title>Thousands of microbial genomes shed light on interconnected biogeochemical processes in an aquifer system.</title>
        <authorList>
            <person name="Anantharaman K."/>
            <person name="Brown C.T."/>
            <person name="Hug L.A."/>
            <person name="Sharon I."/>
            <person name="Castelle C.J."/>
            <person name="Probst A.J."/>
            <person name="Thomas B.C."/>
            <person name="Singh A."/>
            <person name="Wilkins M.J."/>
            <person name="Karaoz U."/>
            <person name="Brodie E.L."/>
            <person name="Williams K.H."/>
            <person name="Hubbard S.S."/>
            <person name="Banfield J.F."/>
        </authorList>
    </citation>
    <scope>NUCLEOTIDE SEQUENCE [LARGE SCALE GENOMIC DNA]</scope>
</reference>
<feature type="transmembrane region" description="Helical" evidence="2">
    <location>
        <begin position="23"/>
        <end position="42"/>
    </location>
</feature>
<gene>
    <name evidence="3" type="ORF">A2415_05165</name>
</gene>
<evidence type="ECO:0008006" key="5">
    <source>
        <dbReference type="Google" id="ProtNLM"/>
    </source>
</evidence>
<dbReference type="Gene3D" id="1.20.120.20">
    <property type="entry name" value="Apolipoprotein"/>
    <property type="match status" value="1"/>
</dbReference>
<keyword evidence="2" id="KW-1133">Transmembrane helix</keyword>
<organism evidence="3 4">
    <name type="scientific">candidate division WWE3 bacterium RIFOXYC1_FULL_39_7</name>
    <dbReference type="NCBI Taxonomy" id="1802643"/>
    <lineage>
        <taxon>Bacteria</taxon>
        <taxon>Katanobacteria</taxon>
    </lineage>
</organism>
<accession>A0A1F4WLL6</accession>
<feature type="region of interest" description="Disordered" evidence="1">
    <location>
        <begin position="1"/>
        <end position="23"/>
    </location>
</feature>
<dbReference type="PANTHER" id="PTHR35792:SF1">
    <property type="entry name" value="SLL0268 PROTEIN"/>
    <property type="match status" value="1"/>
</dbReference>
<dbReference type="PANTHER" id="PTHR35792">
    <property type="entry name" value="GENERAL STRESS PROTEIN"/>
    <property type="match status" value="1"/>
</dbReference>
<feature type="compositionally biased region" description="Basic residues" evidence="1">
    <location>
        <begin position="1"/>
        <end position="16"/>
    </location>
</feature>
<dbReference type="AlphaFoldDB" id="A0A1F4WLL6"/>
<dbReference type="InterPro" id="IPR052928">
    <property type="entry name" value="Desiccation-related_membrane"/>
</dbReference>
<keyword evidence="2" id="KW-0472">Membrane</keyword>
<proteinExistence type="predicted"/>